<dbReference type="Gene3D" id="3.40.50.300">
    <property type="entry name" value="P-loop containing nucleotide triphosphate hydrolases"/>
    <property type="match status" value="1"/>
</dbReference>
<organism evidence="2 3">
    <name type="scientific">Halanaerobacter jeridensis</name>
    <dbReference type="NCBI Taxonomy" id="706427"/>
    <lineage>
        <taxon>Bacteria</taxon>
        <taxon>Bacillati</taxon>
        <taxon>Bacillota</taxon>
        <taxon>Clostridia</taxon>
        <taxon>Halanaerobiales</taxon>
        <taxon>Halobacteroidaceae</taxon>
        <taxon>Halanaerobacter</taxon>
    </lineage>
</organism>
<dbReference type="InterPro" id="IPR027417">
    <property type="entry name" value="P-loop_NTPase"/>
</dbReference>
<dbReference type="InterPro" id="IPR012547">
    <property type="entry name" value="PDDEXK_9"/>
</dbReference>
<reference evidence="2" key="1">
    <citation type="submission" date="2021-01" db="EMBL/GenBank/DDBJ databases">
        <title>Genomic Encyclopedia of Type Strains, Phase IV (KMG-IV): sequencing the most valuable type-strain genomes for metagenomic binning, comparative biology and taxonomic classification.</title>
        <authorList>
            <person name="Goeker M."/>
        </authorList>
    </citation>
    <scope>NUCLEOTIDE SEQUENCE</scope>
    <source>
        <strain evidence="2">DSM 23230</strain>
    </source>
</reference>
<evidence type="ECO:0000313" key="2">
    <source>
        <dbReference type="EMBL" id="MBM7557231.1"/>
    </source>
</evidence>
<evidence type="ECO:0000313" key="3">
    <source>
        <dbReference type="Proteomes" id="UP000774000"/>
    </source>
</evidence>
<name>A0A938XVV7_9FIRM</name>
<dbReference type="PANTHER" id="PTHR34825">
    <property type="entry name" value="CONSERVED PROTEIN, WITH A WEAK D-GALACTARATE DEHYDRATASE/ALTRONATE HYDROLASE DOMAIN"/>
    <property type="match status" value="1"/>
</dbReference>
<dbReference type="EMBL" id="JAFBDQ010000010">
    <property type="protein sequence ID" value="MBM7557231.1"/>
    <property type="molecule type" value="Genomic_DNA"/>
</dbReference>
<dbReference type="PANTHER" id="PTHR34825:SF2">
    <property type="entry name" value="AAA-ATPASE-LIKE DOMAIN-CONTAINING PROTEIN"/>
    <property type="match status" value="1"/>
</dbReference>
<protein>
    <recommendedName>
        <fullName evidence="1">AAA-ATPase-like domain-containing protein</fullName>
    </recommendedName>
</protein>
<dbReference type="Pfam" id="PF08011">
    <property type="entry name" value="PDDEXK_9"/>
    <property type="match status" value="1"/>
</dbReference>
<dbReference type="InterPro" id="IPR018631">
    <property type="entry name" value="AAA-ATPase-like_dom"/>
</dbReference>
<dbReference type="RefSeq" id="WP_204701984.1">
    <property type="nucleotide sequence ID" value="NZ_JAFBDQ010000010.1"/>
</dbReference>
<dbReference type="Proteomes" id="UP000774000">
    <property type="component" value="Unassembled WGS sequence"/>
</dbReference>
<gene>
    <name evidence="2" type="ORF">JOC47_002086</name>
</gene>
<dbReference type="AlphaFoldDB" id="A0A938XVV7"/>
<dbReference type="Pfam" id="PF09820">
    <property type="entry name" value="AAA-ATPase_like"/>
    <property type="match status" value="1"/>
</dbReference>
<sequence>MAKIPYGVSNFKKLRKDNYIYMDKTKYIEKIESYGEPYIFFLRPRRFGKSLFVSTLEHYYDCNNQDDFNELFGDLYIGNNPTDLSNSYYVLSFDFSGINTVTKSDLLEGFTQNVREGLDEFIDKYNLDLKYREAKMPSIIFSSFLKKVKFEIDKKIYVLIDEYDHFANELLSFQVDTFEETISKTGFVRKWYEVLKQGTADGIVDRIFATGVSPITLDSLTSGFNIASNVSRDRGLNEMMGFTTEEVKSLIDKLIAEDVDKEELMKKLKRYYNGYLFNQDAEERLFNSDMVLYYFKSYLKENKEPSDLIDTNISSDYAKMRELFTLKNKERNYKILDGILNEELQQTSITREFSLAKEFTAEDFLSLLFYLGFLTIDSAVLNLVNLRVPNYVVKELYFDFFAKIIKDDADYEIETVDIKKSIVQLALEGEISDFVNIVEETLQRLSNRDYIDFDEKYVKLTMLSYLMLSRVYYVKSEYEVEDGYIDIALLERSGIEPDYEAIIELKYIKKSDYDDQGESVVQAKFEEAKEQILKYKQANELRERENLKKIVLVFVGAKCVKQKEVG</sequence>
<proteinExistence type="predicted"/>
<accession>A0A938XVV7</accession>
<evidence type="ECO:0000259" key="1">
    <source>
        <dbReference type="Pfam" id="PF09820"/>
    </source>
</evidence>
<comment type="caution">
    <text evidence="2">The sequence shown here is derived from an EMBL/GenBank/DDBJ whole genome shotgun (WGS) entry which is preliminary data.</text>
</comment>
<keyword evidence="3" id="KW-1185">Reference proteome</keyword>
<feature type="domain" description="AAA-ATPase-like" evidence="1">
    <location>
        <begin position="5"/>
        <end position="221"/>
    </location>
</feature>